<proteinExistence type="predicted"/>
<dbReference type="EMBL" id="JABFUD020000019">
    <property type="protein sequence ID" value="KAI5065277.1"/>
    <property type="molecule type" value="Genomic_DNA"/>
</dbReference>
<accession>A0A9D4UCT0</accession>
<name>A0A9D4UCT0_ADICA</name>
<organism evidence="1 2">
    <name type="scientific">Adiantum capillus-veneris</name>
    <name type="common">Maidenhair fern</name>
    <dbReference type="NCBI Taxonomy" id="13818"/>
    <lineage>
        <taxon>Eukaryota</taxon>
        <taxon>Viridiplantae</taxon>
        <taxon>Streptophyta</taxon>
        <taxon>Embryophyta</taxon>
        <taxon>Tracheophyta</taxon>
        <taxon>Polypodiopsida</taxon>
        <taxon>Polypodiidae</taxon>
        <taxon>Polypodiales</taxon>
        <taxon>Pteridineae</taxon>
        <taxon>Pteridaceae</taxon>
        <taxon>Vittarioideae</taxon>
        <taxon>Adiantum</taxon>
    </lineage>
</organism>
<dbReference type="AlphaFoldDB" id="A0A9D4UCT0"/>
<evidence type="ECO:0000313" key="1">
    <source>
        <dbReference type="EMBL" id="KAI5065277.1"/>
    </source>
</evidence>
<protein>
    <submittedName>
        <fullName evidence="1">Uncharacterized protein</fullName>
    </submittedName>
</protein>
<gene>
    <name evidence="1" type="ORF">GOP47_0019972</name>
</gene>
<sequence length="77" mass="9151">MARKFKWVWDDIEHFLPSEFWNVLRCARVPLFQTLHCLLLRSAWNCTIFFPPLSLAATRVLYVPEVLHCCIEFGQEP</sequence>
<keyword evidence="2" id="KW-1185">Reference proteome</keyword>
<comment type="caution">
    <text evidence="1">The sequence shown here is derived from an EMBL/GenBank/DDBJ whole genome shotgun (WGS) entry which is preliminary data.</text>
</comment>
<dbReference type="Proteomes" id="UP000886520">
    <property type="component" value="Chromosome 19"/>
</dbReference>
<evidence type="ECO:0000313" key="2">
    <source>
        <dbReference type="Proteomes" id="UP000886520"/>
    </source>
</evidence>
<reference evidence="1" key="1">
    <citation type="submission" date="2021-01" db="EMBL/GenBank/DDBJ databases">
        <title>Adiantum capillus-veneris genome.</title>
        <authorList>
            <person name="Fang Y."/>
            <person name="Liao Q."/>
        </authorList>
    </citation>
    <scope>NUCLEOTIDE SEQUENCE</scope>
    <source>
        <strain evidence="1">H3</strain>
        <tissue evidence="1">Leaf</tissue>
    </source>
</reference>